<dbReference type="Pfam" id="PF07732">
    <property type="entry name" value="Cu-oxidase_3"/>
    <property type="match status" value="1"/>
</dbReference>
<dbReference type="GO" id="GO:0005507">
    <property type="term" value="F:copper ion binding"/>
    <property type="evidence" value="ECO:0007669"/>
    <property type="project" value="InterPro"/>
</dbReference>
<evidence type="ECO:0000256" key="1">
    <source>
        <dbReference type="ARBA" id="ARBA00001935"/>
    </source>
</evidence>
<dbReference type="GO" id="GO:0005576">
    <property type="term" value="C:extracellular region"/>
    <property type="evidence" value="ECO:0007669"/>
    <property type="project" value="UniProtKB-SubCell"/>
</dbReference>
<dbReference type="PROSITE" id="PS00080">
    <property type="entry name" value="MULTICOPPER_OXIDASE2"/>
    <property type="match status" value="1"/>
</dbReference>
<organism evidence="14 15">
    <name type="scientific">Rubroshorea leprosula</name>
    <dbReference type="NCBI Taxonomy" id="152421"/>
    <lineage>
        <taxon>Eukaryota</taxon>
        <taxon>Viridiplantae</taxon>
        <taxon>Streptophyta</taxon>
        <taxon>Embryophyta</taxon>
        <taxon>Tracheophyta</taxon>
        <taxon>Spermatophyta</taxon>
        <taxon>Magnoliopsida</taxon>
        <taxon>eudicotyledons</taxon>
        <taxon>Gunneridae</taxon>
        <taxon>Pentapetalae</taxon>
        <taxon>rosids</taxon>
        <taxon>malvids</taxon>
        <taxon>Malvales</taxon>
        <taxon>Dipterocarpaceae</taxon>
        <taxon>Rubroshorea</taxon>
    </lineage>
</organism>
<dbReference type="CDD" id="cd13849">
    <property type="entry name" value="CuRO_1_LCC_plant"/>
    <property type="match status" value="1"/>
</dbReference>
<dbReference type="Gene3D" id="2.60.40.420">
    <property type="entry name" value="Cupredoxins - blue copper proteins"/>
    <property type="match status" value="3"/>
</dbReference>
<keyword evidence="4" id="KW-0964">Secreted</keyword>
<evidence type="ECO:0000256" key="10">
    <source>
        <dbReference type="SAM" id="SignalP"/>
    </source>
</evidence>
<keyword evidence="9" id="KW-0325">Glycoprotein</keyword>
<feature type="signal peptide" evidence="10">
    <location>
        <begin position="1"/>
        <end position="31"/>
    </location>
</feature>
<dbReference type="PROSITE" id="PS00079">
    <property type="entry name" value="MULTICOPPER_OXIDASE1"/>
    <property type="match status" value="1"/>
</dbReference>
<sequence>MLMCCSSKMSFLILSFLVLSFLSARFPVVRAQATAVEYNFVVEQANFTKFCETRSILTVNGMFPGPEIRVLKGQTVHVNVQNDAGYGITIHWHGVKQPRNPWSDGPENVTQCLIQPGKNFTYEVITSDEIGTLWWHAHSDWSRATVHGAFIILPSSDELADSPYRFPNYTLVFATWYNQDLKEISDIISANGSATADAAGYTLNGYPGDQVTCNNVSEPIYNMTVEHGETYLLRLVHAAMHEPQYFGITGHNLTVVARDGALVKNFSTPYVLLYPGQTMDVTFEANQNQSRYYMLYRYFDDSSVDTNDQNTTGFLIYSNPVDSTVNTTFPTLPGAKDNSTAFNFTAGLRSKNSRTDTEVPRGNVTVKRIILTVRVDTVNCSGSSTCPSAGTKSAASFNRISFAAPTELDLLRAYVGGNTSLYNTSYPLSPDEELENATYAYQGTNVIELNYGDPVEIVYQAIDAGPAGGHPLHLHGFSFFQVGMNNGTFDNSTDPASYNTDDPPELNTAVVFGSGWIAVRFFANNPGVWFMHCHFESHASWGMSTALIVKNGPNLLPAPAGLPSCSA</sequence>
<feature type="domain" description="Plastocyanin-like" evidence="13">
    <location>
        <begin position="43"/>
        <end position="155"/>
    </location>
</feature>
<dbReference type="InterPro" id="IPR011706">
    <property type="entry name" value="Cu-oxidase_C"/>
</dbReference>
<evidence type="ECO:0000256" key="8">
    <source>
        <dbReference type="ARBA" id="ARBA00023008"/>
    </source>
</evidence>
<dbReference type="InterPro" id="IPR008972">
    <property type="entry name" value="Cupredoxin"/>
</dbReference>
<evidence type="ECO:0000259" key="12">
    <source>
        <dbReference type="Pfam" id="PF07731"/>
    </source>
</evidence>
<evidence type="ECO:0000256" key="9">
    <source>
        <dbReference type="ARBA" id="ARBA00023180"/>
    </source>
</evidence>
<evidence type="ECO:0000259" key="11">
    <source>
        <dbReference type="Pfam" id="PF00394"/>
    </source>
</evidence>
<dbReference type="PANTHER" id="PTHR11709">
    <property type="entry name" value="MULTI-COPPER OXIDASE"/>
    <property type="match status" value="1"/>
</dbReference>
<dbReference type="InterPro" id="IPR045087">
    <property type="entry name" value="Cu-oxidase_fam"/>
</dbReference>
<dbReference type="InterPro" id="IPR034288">
    <property type="entry name" value="CuRO_1_LCC"/>
</dbReference>
<evidence type="ECO:0000256" key="3">
    <source>
        <dbReference type="ARBA" id="ARBA00010609"/>
    </source>
</evidence>
<dbReference type="InterPro" id="IPR002355">
    <property type="entry name" value="Cu_oxidase_Cu_BS"/>
</dbReference>
<evidence type="ECO:0000256" key="2">
    <source>
        <dbReference type="ARBA" id="ARBA00004613"/>
    </source>
</evidence>
<dbReference type="InterPro" id="IPR011707">
    <property type="entry name" value="Cu-oxidase-like_N"/>
</dbReference>
<feature type="chain" id="PRO_5043327321" description="Laccase" evidence="10">
    <location>
        <begin position="32"/>
        <end position="567"/>
    </location>
</feature>
<comment type="cofactor">
    <cofactor evidence="1">
        <name>Cu cation</name>
        <dbReference type="ChEBI" id="CHEBI:23378"/>
    </cofactor>
</comment>
<evidence type="ECO:0000256" key="7">
    <source>
        <dbReference type="ARBA" id="ARBA00023002"/>
    </source>
</evidence>
<evidence type="ECO:0000256" key="4">
    <source>
        <dbReference type="ARBA" id="ARBA00022525"/>
    </source>
</evidence>
<dbReference type="InterPro" id="IPR001117">
    <property type="entry name" value="Cu-oxidase_2nd"/>
</dbReference>
<reference evidence="14 15" key="1">
    <citation type="journal article" date="2021" name="Commun. Biol.">
        <title>The genome of Shorea leprosula (Dipterocarpaceae) highlights the ecological relevance of drought in aseasonal tropical rainforests.</title>
        <authorList>
            <person name="Ng K.K.S."/>
            <person name="Kobayashi M.J."/>
            <person name="Fawcett J.A."/>
            <person name="Hatakeyama M."/>
            <person name="Paape T."/>
            <person name="Ng C.H."/>
            <person name="Ang C.C."/>
            <person name="Tnah L.H."/>
            <person name="Lee C.T."/>
            <person name="Nishiyama T."/>
            <person name="Sese J."/>
            <person name="O'Brien M.J."/>
            <person name="Copetti D."/>
            <person name="Mohd Noor M.I."/>
            <person name="Ong R.C."/>
            <person name="Putra M."/>
            <person name="Sireger I.Z."/>
            <person name="Indrioko S."/>
            <person name="Kosugi Y."/>
            <person name="Izuno A."/>
            <person name="Isagi Y."/>
            <person name="Lee S.L."/>
            <person name="Shimizu K.K."/>
        </authorList>
    </citation>
    <scope>NUCLEOTIDE SEQUENCE [LARGE SCALE GENOMIC DNA]</scope>
    <source>
        <strain evidence="14">214</strain>
    </source>
</reference>
<evidence type="ECO:0000256" key="6">
    <source>
        <dbReference type="ARBA" id="ARBA00022737"/>
    </source>
</evidence>
<dbReference type="GO" id="GO:0016491">
    <property type="term" value="F:oxidoreductase activity"/>
    <property type="evidence" value="ECO:0007669"/>
    <property type="project" value="UniProtKB-KW"/>
</dbReference>
<feature type="domain" description="Plastocyanin-like" evidence="11">
    <location>
        <begin position="169"/>
        <end position="319"/>
    </location>
</feature>
<evidence type="ECO:0000256" key="5">
    <source>
        <dbReference type="ARBA" id="ARBA00022723"/>
    </source>
</evidence>
<keyword evidence="5" id="KW-0479">Metal-binding</keyword>
<dbReference type="PANTHER" id="PTHR11709:SF410">
    <property type="entry name" value="LACCASE"/>
    <property type="match status" value="1"/>
</dbReference>
<accession>A0AAV5HPR2</accession>
<evidence type="ECO:0000313" key="14">
    <source>
        <dbReference type="EMBL" id="GKU90803.1"/>
    </source>
</evidence>
<dbReference type="AlphaFoldDB" id="A0AAV5HPR2"/>
<keyword evidence="10" id="KW-0732">Signal</keyword>
<dbReference type="InterPro" id="IPR033138">
    <property type="entry name" value="Cu_oxidase_CS"/>
</dbReference>
<evidence type="ECO:0000313" key="15">
    <source>
        <dbReference type="Proteomes" id="UP001054252"/>
    </source>
</evidence>
<dbReference type="SUPFAM" id="SSF49503">
    <property type="entry name" value="Cupredoxins"/>
    <property type="match status" value="3"/>
</dbReference>
<dbReference type="Pfam" id="PF07731">
    <property type="entry name" value="Cu-oxidase_2"/>
    <property type="match status" value="1"/>
</dbReference>
<protein>
    <recommendedName>
        <fullName evidence="16">Laccase</fullName>
    </recommendedName>
</protein>
<keyword evidence="15" id="KW-1185">Reference proteome</keyword>
<name>A0AAV5HPR2_9ROSI</name>
<proteinExistence type="inferred from homology"/>
<comment type="subcellular location">
    <subcellularLocation>
        <location evidence="2">Secreted</location>
    </subcellularLocation>
</comment>
<keyword evidence="7" id="KW-0560">Oxidoreductase</keyword>
<keyword evidence="6" id="KW-0677">Repeat</keyword>
<dbReference type="Pfam" id="PF00394">
    <property type="entry name" value="Cu-oxidase"/>
    <property type="match status" value="1"/>
</dbReference>
<comment type="similarity">
    <text evidence="3">Belongs to the multicopper oxidase family.</text>
</comment>
<gene>
    <name evidence="14" type="ORF">SLEP1_g4754</name>
</gene>
<dbReference type="EMBL" id="BPVZ01000004">
    <property type="protein sequence ID" value="GKU90803.1"/>
    <property type="molecule type" value="Genomic_DNA"/>
</dbReference>
<dbReference type="Proteomes" id="UP001054252">
    <property type="component" value="Unassembled WGS sequence"/>
</dbReference>
<evidence type="ECO:0000259" key="13">
    <source>
        <dbReference type="Pfam" id="PF07732"/>
    </source>
</evidence>
<feature type="domain" description="Plastocyanin-like" evidence="12">
    <location>
        <begin position="435"/>
        <end position="551"/>
    </location>
</feature>
<keyword evidence="8" id="KW-0186">Copper</keyword>
<comment type="caution">
    <text evidence="14">The sequence shown here is derived from an EMBL/GenBank/DDBJ whole genome shotgun (WGS) entry which is preliminary data.</text>
</comment>
<evidence type="ECO:0008006" key="16">
    <source>
        <dbReference type="Google" id="ProtNLM"/>
    </source>
</evidence>